<evidence type="ECO:0000313" key="1">
    <source>
        <dbReference type="EMBL" id="KAJ9076271.1"/>
    </source>
</evidence>
<accession>A0ACC2TPH8</accession>
<sequence length="435" mass="47590">MSYIKYRLQAFKRLSGHYTKNGPRNLATKADHIKASSVKKIYWRIGGALVTAGVAGAFSSTVLLEAEKPTSFKDGPRKLTGFTPQSSALQVDQGKLSHENPGIFLWGANECGIAAPDNVKETPIKLPRKNSFFEGQAFRGVVFGLNHAVAIDSNGDLYQWGLGYFEDELEKNLAPEMTLKGKDIVQVAASDKKVFALSRKGELYVLSSAKKYQQLSEEEKVQGWSDYFWGIYPSVKFFKADIPNPSNGEKIKNISAGQHHLAALTSDNRILTLQADATGKTYGQLGIGNLDSAPIPSNSDENAADYCLQFAEAKLPDSVTLDKVSCGNNHTFIRTDSGRIFAFGANFLGQLGMGHFTMSKAVALTPQEITDKFSSTNQQVRPKIVDVVAGGDTSAFVVQQVDFDDNVKSVELYTCGFGQWGQLGNNRVISYFFKS</sequence>
<organism evidence="1 2">
    <name type="scientific">Entomophthora muscae</name>
    <dbReference type="NCBI Taxonomy" id="34485"/>
    <lineage>
        <taxon>Eukaryota</taxon>
        <taxon>Fungi</taxon>
        <taxon>Fungi incertae sedis</taxon>
        <taxon>Zoopagomycota</taxon>
        <taxon>Entomophthoromycotina</taxon>
        <taxon>Entomophthoromycetes</taxon>
        <taxon>Entomophthorales</taxon>
        <taxon>Entomophthoraceae</taxon>
        <taxon>Entomophthora</taxon>
    </lineage>
</organism>
<dbReference type="Proteomes" id="UP001165960">
    <property type="component" value="Unassembled WGS sequence"/>
</dbReference>
<protein>
    <submittedName>
        <fullName evidence="1">Uncharacterized protein</fullName>
    </submittedName>
</protein>
<proteinExistence type="predicted"/>
<evidence type="ECO:0000313" key="2">
    <source>
        <dbReference type="Proteomes" id="UP001165960"/>
    </source>
</evidence>
<reference evidence="1" key="1">
    <citation type="submission" date="2022-04" db="EMBL/GenBank/DDBJ databases">
        <title>Genome of the entomopathogenic fungus Entomophthora muscae.</title>
        <authorList>
            <person name="Elya C."/>
            <person name="Lovett B.R."/>
            <person name="Lee E."/>
            <person name="Macias A.M."/>
            <person name="Hajek A.E."/>
            <person name="De Bivort B.L."/>
            <person name="Kasson M.T."/>
            <person name="De Fine Licht H.H."/>
            <person name="Stajich J.E."/>
        </authorList>
    </citation>
    <scope>NUCLEOTIDE SEQUENCE</scope>
    <source>
        <strain evidence="1">Berkeley</strain>
    </source>
</reference>
<comment type="caution">
    <text evidence="1">The sequence shown here is derived from an EMBL/GenBank/DDBJ whole genome shotgun (WGS) entry which is preliminary data.</text>
</comment>
<dbReference type="EMBL" id="QTSX02002302">
    <property type="protein sequence ID" value="KAJ9076271.1"/>
    <property type="molecule type" value="Genomic_DNA"/>
</dbReference>
<name>A0ACC2TPH8_9FUNG</name>
<keyword evidence="2" id="KW-1185">Reference proteome</keyword>
<gene>
    <name evidence="1" type="ORF">DSO57_1027846</name>
</gene>